<dbReference type="SUPFAM" id="SSF47413">
    <property type="entry name" value="lambda repressor-like DNA-binding domains"/>
    <property type="match status" value="1"/>
</dbReference>
<dbReference type="InterPro" id="IPR050807">
    <property type="entry name" value="TransReg_Diox_bact_type"/>
</dbReference>
<keyword evidence="4" id="KW-1185">Reference proteome</keyword>
<evidence type="ECO:0000256" key="1">
    <source>
        <dbReference type="ARBA" id="ARBA00023125"/>
    </source>
</evidence>
<dbReference type="Proteomes" id="UP000298347">
    <property type="component" value="Unassembled WGS sequence"/>
</dbReference>
<keyword evidence="1" id="KW-0238">DNA-binding</keyword>
<protein>
    <submittedName>
        <fullName evidence="3">XRE family transcriptional regulator</fullName>
    </submittedName>
</protein>
<dbReference type="PANTHER" id="PTHR46797">
    <property type="entry name" value="HTH-TYPE TRANSCRIPTIONAL REGULATOR"/>
    <property type="match status" value="1"/>
</dbReference>
<dbReference type="PROSITE" id="PS50943">
    <property type="entry name" value="HTH_CROC1"/>
    <property type="match status" value="1"/>
</dbReference>
<reference evidence="3 4" key="1">
    <citation type="journal article" date="2015" name="Int. J. Syst. Evol. Microbiol.">
        <title>Sporolactobacillus shoreae sp. nov. and Sporolactobacillus spathodeae sp. nov., two spore-forming lactic acid bacteria isolated from tree barks in Thailand.</title>
        <authorList>
            <person name="Thamacharoensuk T."/>
            <person name="Kitahara M."/>
            <person name="Ohkuma M."/>
            <person name="Thongchul N."/>
            <person name="Tanasupawat S."/>
        </authorList>
    </citation>
    <scope>NUCLEOTIDE SEQUENCE [LARGE SCALE GENOMIC DNA]</scope>
    <source>
        <strain evidence="3 4">BK92</strain>
    </source>
</reference>
<dbReference type="Gene3D" id="1.10.260.40">
    <property type="entry name" value="lambda repressor-like DNA-binding domains"/>
    <property type="match status" value="1"/>
</dbReference>
<dbReference type="GO" id="GO:0005829">
    <property type="term" value="C:cytosol"/>
    <property type="evidence" value="ECO:0007669"/>
    <property type="project" value="TreeGrafter"/>
</dbReference>
<dbReference type="Pfam" id="PF01381">
    <property type="entry name" value="HTH_3"/>
    <property type="match status" value="1"/>
</dbReference>
<proteinExistence type="predicted"/>
<dbReference type="OrthoDB" id="3035529at2"/>
<evidence type="ECO:0000313" key="3">
    <source>
        <dbReference type="EMBL" id="TGA96545.1"/>
    </source>
</evidence>
<dbReference type="GO" id="GO:0003677">
    <property type="term" value="F:DNA binding"/>
    <property type="evidence" value="ECO:0007669"/>
    <property type="project" value="UniProtKB-KW"/>
</dbReference>
<comment type="caution">
    <text evidence="3">The sequence shown here is derived from an EMBL/GenBank/DDBJ whole genome shotgun (WGS) entry which is preliminary data.</text>
</comment>
<dbReference type="InterPro" id="IPR001387">
    <property type="entry name" value="Cro/C1-type_HTH"/>
</dbReference>
<dbReference type="RefSeq" id="WP_135349663.1">
    <property type="nucleotide sequence ID" value="NZ_SRJD01000023.1"/>
</dbReference>
<feature type="domain" description="HTH cro/C1-type" evidence="2">
    <location>
        <begin position="10"/>
        <end position="64"/>
    </location>
</feature>
<dbReference type="InterPro" id="IPR010982">
    <property type="entry name" value="Lambda_DNA-bd_dom_sf"/>
</dbReference>
<dbReference type="CDD" id="cd00093">
    <property type="entry name" value="HTH_XRE"/>
    <property type="match status" value="1"/>
</dbReference>
<dbReference type="AlphaFoldDB" id="A0A4Z0GKE7"/>
<sequence length="67" mass="7791">MEKEQWGRKIRAFRKLKGYTQIELAGKLGISLTLLGEIERENREPSRELVEKICDTLSISVNEMKNL</sequence>
<evidence type="ECO:0000313" key="4">
    <source>
        <dbReference type="Proteomes" id="UP000298347"/>
    </source>
</evidence>
<dbReference type="EMBL" id="SRJD01000023">
    <property type="protein sequence ID" value="TGA96545.1"/>
    <property type="molecule type" value="Genomic_DNA"/>
</dbReference>
<dbReference type="GO" id="GO:0003700">
    <property type="term" value="F:DNA-binding transcription factor activity"/>
    <property type="evidence" value="ECO:0007669"/>
    <property type="project" value="TreeGrafter"/>
</dbReference>
<dbReference type="SMART" id="SM00530">
    <property type="entry name" value="HTH_XRE"/>
    <property type="match status" value="1"/>
</dbReference>
<organism evidence="3 4">
    <name type="scientific">Sporolactobacillus shoreae</name>
    <dbReference type="NCBI Taxonomy" id="1465501"/>
    <lineage>
        <taxon>Bacteria</taxon>
        <taxon>Bacillati</taxon>
        <taxon>Bacillota</taxon>
        <taxon>Bacilli</taxon>
        <taxon>Bacillales</taxon>
        <taxon>Sporolactobacillaceae</taxon>
        <taxon>Sporolactobacillus</taxon>
    </lineage>
</organism>
<evidence type="ECO:0000259" key="2">
    <source>
        <dbReference type="PROSITE" id="PS50943"/>
    </source>
</evidence>
<name>A0A4Z0GKE7_9BACL</name>
<dbReference type="PANTHER" id="PTHR46797:SF1">
    <property type="entry name" value="METHYLPHOSPHONATE SYNTHASE"/>
    <property type="match status" value="1"/>
</dbReference>
<gene>
    <name evidence="3" type="ORF">E4665_15285</name>
</gene>
<accession>A0A4Z0GKE7</accession>